<name>A0ABD5PYB3_9EURY</name>
<dbReference type="EMBL" id="JBHSHT010000001">
    <property type="protein sequence ID" value="MFC4823328.1"/>
    <property type="molecule type" value="Genomic_DNA"/>
</dbReference>
<gene>
    <name evidence="2" type="ORF">ACFO9K_03530</name>
</gene>
<protein>
    <recommendedName>
        <fullName evidence="4">Tat (Twin-arginine translocation) pathway signal sequence</fullName>
    </recommendedName>
</protein>
<evidence type="ECO:0008006" key="4">
    <source>
        <dbReference type="Google" id="ProtNLM"/>
    </source>
</evidence>
<accession>A0ABD5PYB3</accession>
<evidence type="ECO:0000313" key="3">
    <source>
        <dbReference type="Proteomes" id="UP001595945"/>
    </source>
</evidence>
<dbReference type="PROSITE" id="PS51257">
    <property type="entry name" value="PROKAR_LIPOPROTEIN"/>
    <property type="match status" value="1"/>
</dbReference>
<feature type="region of interest" description="Disordered" evidence="1">
    <location>
        <begin position="23"/>
        <end position="43"/>
    </location>
</feature>
<dbReference type="RefSeq" id="WP_254267191.1">
    <property type="nucleotide sequence ID" value="NZ_CP100400.1"/>
</dbReference>
<dbReference type="AlphaFoldDB" id="A0ABD5PYB3"/>
<keyword evidence="3" id="KW-1185">Reference proteome</keyword>
<evidence type="ECO:0000256" key="1">
    <source>
        <dbReference type="SAM" id="MobiDB-lite"/>
    </source>
</evidence>
<organism evidence="2 3">
    <name type="scientific">Halorussus aquaticus</name>
    <dbReference type="NCBI Taxonomy" id="2953748"/>
    <lineage>
        <taxon>Archaea</taxon>
        <taxon>Methanobacteriati</taxon>
        <taxon>Methanobacteriota</taxon>
        <taxon>Stenosarchaea group</taxon>
        <taxon>Halobacteria</taxon>
        <taxon>Halobacteriales</taxon>
        <taxon>Haladaptataceae</taxon>
        <taxon>Halorussus</taxon>
    </lineage>
</organism>
<dbReference type="GeneID" id="73045624"/>
<reference evidence="2 3" key="1">
    <citation type="journal article" date="2019" name="Int. J. Syst. Evol. Microbiol.">
        <title>The Global Catalogue of Microorganisms (GCM) 10K type strain sequencing project: providing services to taxonomists for standard genome sequencing and annotation.</title>
        <authorList>
            <consortium name="The Broad Institute Genomics Platform"/>
            <consortium name="The Broad Institute Genome Sequencing Center for Infectious Disease"/>
            <person name="Wu L."/>
            <person name="Ma J."/>
        </authorList>
    </citation>
    <scope>NUCLEOTIDE SEQUENCE [LARGE SCALE GENOMIC DNA]</scope>
    <source>
        <strain evidence="2 3">XZYJ18</strain>
    </source>
</reference>
<sequence>MDRRSFLTAAGTTLATAMAGCASSSKNSSTVMPDGPVHSTAVSENDIEVSVGQWGRKSEVRYYDSDAGETQMLVAENGAFYALNPSITNIGDEVQSVPSLTDFKLWVSGETYPLLTELPAGVSWDKLRKQDDQFLFGEPTAVQDKIYGGSEIFVDLAYDASVETPYLKWTPNGTVEGEDAVYLECGEQLTG</sequence>
<dbReference type="Proteomes" id="UP001595945">
    <property type="component" value="Unassembled WGS sequence"/>
</dbReference>
<comment type="caution">
    <text evidence="2">The sequence shown here is derived from an EMBL/GenBank/DDBJ whole genome shotgun (WGS) entry which is preliminary data.</text>
</comment>
<evidence type="ECO:0000313" key="2">
    <source>
        <dbReference type="EMBL" id="MFC4823328.1"/>
    </source>
</evidence>
<proteinExistence type="predicted"/>